<dbReference type="GO" id="GO:0016491">
    <property type="term" value="F:oxidoreductase activity"/>
    <property type="evidence" value="ECO:0007669"/>
    <property type="project" value="UniProtKB-KW"/>
</dbReference>
<dbReference type="InterPro" id="IPR006140">
    <property type="entry name" value="D-isomer_DH_NAD-bd"/>
</dbReference>
<feature type="region of interest" description="Disordered" evidence="3">
    <location>
        <begin position="188"/>
        <end position="208"/>
    </location>
</feature>
<dbReference type="OrthoDB" id="298012at2759"/>
<keyword evidence="6" id="KW-1185">Reference proteome</keyword>
<dbReference type="GO" id="GO:0051287">
    <property type="term" value="F:NAD binding"/>
    <property type="evidence" value="ECO:0007669"/>
    <property type="project" value="InterPro"/>
</dbReference>
<evidence type="ECO:0000259" key="4">
    <source>
        <dbReference type="Pfam" id="PF02826"/>
    </source>
</evidence>
<dbReference type="Proteomes" id="UP000315783">
    <property type="component" value="Unassembled WGS sequence"/>
</dbReference>
<feature type="domain" description="D-isomer specific 2-hydroxyacid dehydrogenase NAD-binding" evidence="4">
    <location>
        <begin position="234"/>
        <end position="321"/>
    </location>
</feature>
<evidence type="ECO:0000256" key="1">
    <source>
        <dbReference type="ARBA" id="ARBA00023002"/>
    </source>
</evidence>
<keyword evidence="2" id="KW-0520">NAD</keyword>
<dbReference type="EMBL" id="SPUK01000002">
    <property type="protein sequence ID" value="TQW00027.1"/>
    <property type="molecule type" value="Genomic_DNA"/>
</dbReference>
<dbReference type="Pfam" id="PF02826">
    <property type="entry name" value="2-Hacid_dh_C"/>
    <property type="match status" value="2"/>
</dbReference>
<dbReference type="InterPro" id="IPR036291">
    <property type="entry name" value="NAD(P)-bd_dom_sf"/>
</dbReference>
<dbReference type="PANTHER" id="PTHR43333:SF1">
    <property type="entry name" value="D-ISOMER SPECIFIC 2-HYDROXYACID DEHYDROGENASE NAD-BINDING DOMAIN-CONTAINING PROTEIN"/>
    <property type="match status" value="1"/>
</dbReference>
<organism evidence="5 6">
    <name type="scientific">Cordyceps javanica</name>
    <dbReference type="NCBI Taxonomy" id="43265"/>
    <lineage>
        <taxon>Eukaryota</taxon>
        <taxon>Fungi</taxon>
        <taxon>Dikarya</taxon>
        <taxon>Ascomycota</taxon>
        <taxon>Pezizomycotina</taxon>
        <taxon>Sordariomycetes</taxon>
        <taxon>Hypocreomycetidae</taxon>
        <taxon>Hypocreales</taxon>
        <taxon>Cordycipitaceae</taxon>
        <taxon>Cordyceps</taxon>
    </lineage>
</organism>
<dbReference type="PANTHER" id="PTHR43333">
    <property type="entry name" value="2-HACID_DH_C DOMAIN-CONTAINING PROTEIN"/>
    <property type="match status" value="1"/>
</dbReference>
<accession>A0A545VE67</accession>
<dbReference type="Gene3D" id="3.40.50.720">
    <property type="entry name" value="NAD(P)-binding Rossmann-like Domain"/>
    <property type="match status" value="2"/>
</dbReference>
<proteinExistence type="predicted"/>
<sequence length="358" mass="38910">MTLVKMAPPNKTLKGHKLILTDARDLPSDALSRLHASFPDLQVQPFDAEAADIWKNATLALGTSRNLPTMAQARKLELFQLTSAGADGLSGQPIFDDTEISFCTASGVHGPQISEWVVSTFLAFQHRLPEYLGNQQQGQWKISKNPTDDSVGQRVQISRGILGYGSVGRQVARVCKAMGMTVHAYTLHPRRTPGSRRDDSYAPPGLGDPSGDLPDRWFAGGSTAELHAFLGSGLDLLVVALPLTARTRGLIAGPELEVLRARRAFLSNVGRGPIVRTADLMDALERGVIRGAALDVTDPEPLPDGHPLWHAKNVIITPHVSGATSKYMERVFEVLMANLTRLSNGERLMNLISRKEGY</sequence>
<evidence type="ECO:0000256" key="2">
    <source>
        <dbReference type="ARBA" id="ARBA00023027"/>
    </source>
</evidence>
<keyword evidence="1" id="KW-0560">Oxidoreductase</keyword>
<dbReference type="CDD" id="cd12163">
    <property type="entry name" value="2-Hacid_dh_5"/>
    <property type="match status" value="1"/>
</dbReference>
<protein>
    <submittedName>
        <fullName evidence="5">2-hydroxyacid dehydrogenase</fullName>
    </submittedName>
</protein>
<dbReference type="SUPFAM" id="SSF51735">
    <property type="entry name" value="NAD(P)-binding Rossmann-fold domains"/>
    <property type="match status" value="1"/>
</dbReference>
<name>A0A545VE67_9HYPO</name>
<feature type="domain" description="D-isomer specific 2-hydroxyacid dehydrogenase NAD-binding" evidence="4">
    <location>
        <begin position="120"/>
        <end position="192"/>
    </location>
</feature>
<gene>
    <name evidence="5" type="ORF">IF1G_02241</name>
</gene>
<dbReference type="STRING" id="43265.A0A545VE67"/>
<reference evidence="5 6" key="1">
    <citation type="journal article" date="2019" name="Appl. Microbiol. Biotechnol.">
        <title>Genome sequence of Isaria javanica and comparative genome analysis insights into family S53 peptidase evolution in fungal entomopathogens.</title>
        <authorList>
            <person name="Lin R."/>
            <person name="Zhang X."/>
            <person name="Xin B."/>
            <person name="Zou M."/>
            <person name="Gao Y."/>
            <person name="Qin F."/>
            <person name="Hu Q."/>
            <person name="Xie B."/>
            <person name="Cheng X."/>
        </authorList>
    </citation>
    <scope>NUCLEOTIDE SEQUENCE [LARGE SCALE GENOMIC DNA]</scope>
    <source>
        <strain evidence="5 6">IJ1G</strain>
    </source>
</reference>
<evidence type="ECO:0000313" key="6">
    <source>
        <dbReference type="Proteomes" id="UP000315783"/>
    </source>
</evidence>
<dbReference type="AlphaFoldDB" id="A0A545VE67"/>
<comment type="caution">
    <text evidence="5">The sequence shown here is derived from an EMBL/GenBank/DDBJ whole genome shotgun (WGS) entry which is preliminary data.</text>
</comment>
<evidence type="ECO:0000313" key="5">
    <source>
        <dbReference type="EMBL" id="TQW00027.1"/>
    </source>
</evidence>
<evidence type="ECO:0000256" key="3">
    <source>
        <dbReference type="SAM" id="MobiDB-lite"/>
    </source>
</evidence>